<evidence type="ECO:0000256" key="2">
    <source>
        <dbReference type="SAM" id="SignalP"/>
    </source>
</evidence>
<reference evidence="3 4" key="1">
    <citation type="journal article" date="2018" name="Proc. R. Soc. B">
        <title>A non-coding region near Follistatin controls head colour polymorphism in the Gouldian finch.</title>
        <authorList>
            <person name="Toomey M.B."/>
            <person name="Marques C.I."/>
            <person name="Andrade P."/>
            <person name="Araujo P.M."/>
            <person name="Sabatino S."/>
            <person name="Gazda M.A."/>
            <person name="Afonso S."/>
            <person name="Lopes R.J."/>
            <person name="Corbo J.C."/>
            <person name="Carneiro M."/>
        </authorList>
    </citation>
    <scope>NUCLEOTIDE SEQUENCE [LARGE SCALE GENOMIC DNA]</scope>
    <source>
        <strain evidence="3">Red01</strain>
        <tissue evidence="3">Muscle</tissue>
    </source>
</reference>
<proteinExistence type="predicted"/>
<keyword evidence="4" id="KW-1185">Reference proteome</keyword>
<name>A0A3L8S3R9_CHLGU</name>
<organism evidence="3 4">
    <name type="scientific">Chloebia gouldiae</name>
    <name type="common">Gouldian finch</name>
    <name type="synonym">Erythrura gouldiae</name>
    <dbReference type="NCBI Taxonomy" id="44316"/>
    <lineage>
        <taxon>Eukaryota</taxon>
        <taxon>Metazoa</taxon>
        <taxon>Chordata</taxon>
        <taxon>Craniata</taxon>
        <taxon>Vertebrata</taxon>
        <taxon>Euteleostomi</taxon>
        <taxon>Archelosauria</taxon>
        <taxon>Archosauria</taxon>
        <taxon>Dinosauria</taxon>
        <taxon>Saurischia</taxon>
        <taxon>Theropoda</taxon>
        <taxon>Coelurosauria</taxon>
        <taxon>Aves</taxon>
        <taxon>Neognathae</taxon>
        <taxon>Neoaves</taxon>
        <taxon>Telluraves</taxon>
        <taxon>Australaves</taxon>
        <taxon>Passeriformes</taxon>
        <taxon>Passeroidea</taxon>
        <taxon>Passeridae</taxon>
        <taxon>Chloebia</taxon>
    </lineage>
</organism>
<dbReference type="Proteomes" id="UP000276834">
    <property type="component" value="Unassembled WGS sequence"/>
</dbReference>
<dbReference type="AlphaFoldDB" id="A0A3L8S3R9"/>
<feature type="signal peptide" evidence="2">
    <location>
        <begin position="1"/>
        <end position="21"/>
    </location>
</feature>
<gene>
    <name evidence="3" type="ORF">DV515_00012365</name>
</gene>
<evidence type="ECO:0000313" key="4">
    <source>
        <dbReference type="Proteomes" id="UP000276834"/>
    </source>
</evidence>
<accession>A0A3L8S3R9</accession>
<comment type="caution">
    <text evidence="3">The sequence shown here is derived from an EMBL/GenBank/DDBJ whole genome shotgun (WGS) entry which is preliminary data.</text>
</comment>
<keyword evidence="2" id="KW-0732">Signal</keyword>
<feature type="region of interest" description="Disordered" evidence="1">
    <location>
        <begin position="45"/>
        <end position="74"/>
    </location>
</feature>
<evidence type="ECO:0000256" key="1">
    <source>
        <dbReference type="SAM" id="MobiDB-lite"/>
    </source>
</evidence>
<feature type="compositionally biased region" description="Basic and acidic residues" evidence="1">
    <location>
        <begin position="51"/>
        <end position="60"/>
    </location>
</feature>
<protein>
    <submittedName>
        <fullName evidence="3">Uncharacterized protein</fullName>
    </submittedName>
</protein>
<sequence>MCASGISNMGHLLSPLLLSLAAVFSKAPEEEDDLGSMSAVLPALGFGSPKSEPRAAERPECAQPPEPRGTRGCSTDLTLAKKNSAKCLLGFVAAQGCWRCQEEVGAPREAPQEISSGGEFYLSELRHY</sequence>
<evidence type="ECO:0000313" key="3">
    <source>
        <dbReference type="EMBL" id="RLV96859.1"/>
    </source>
</evidence>
<feature type="chain" id="PRO_5018058129" evidence="2">
    <location>
        <begin position="22"/>
        <end position="128"/>
    </location>
</feature>
<dbReference type="EMBL" id="QUSF01000066">
    <property type="protein sequence ID" value="RLV96859.1"/>
    <property type="molecule type" value="Genomic_DNA"/>
</dbReference>